<evidence type="ECO:0008006" key="4">
    <source>
        <dbReference type="Google" id="ProtNLM"/>
    </source>
</evidence>
<feature type="transmembrane region" description="Helical" evidence="1">
    <location>
        <begin position="239"/>
        <end position="258"/>
    </location>
</feature>
<evidence type="ECO:0000256" key="1">
    <source>
        <dbReference type="SAM" id="Phobius"/>
    </source>
</evidence>
<dbReference type="KEGG" id="csx:CSING_01385"/>
<keyword evidence="1" id="KW-0812">Transmembrane</keyword>
<dbReference type="Gene3D" id="1.20.1250.20">
    <property type="entry name" value="MFS general substrate transporter like domains"/>
    <property type="match status" value="1"/>
</dbReference>
<reference evidence="2 3" key="1">
    <citation type="journal article" date="2015" name="Genome Announc.">
        <title>Complete Genome Sequence and Annotation of Corynebacterium singulare DSM 44357, Isolated from a Human Semen Specimen.</title>
        <authorList>
            <person name="Merten M."/>
            <person name="Brinkrolf K."/>
            <person name="Albersmeier A."/>
            <person name="Kutter Y."/>
            <person name="Ruckert C."/>
            <person name="Tauch A."/>
        </authorList>
    </citation>
    <scope>NUCLEOTIDE SEQUENCE [LARGE SCALE GENOMIC DNA]</scope>
    <source>
        <strain evidence="2">IBS B52218</strain>
    </source>
</reference>
<dbReference type="HOGENOM" id="CLU_749486_0_0_11"/>
<feature type="transmembrane region" description="Helical" evidence="1">
    <location>
        <begin position="12"/>
        <end position="33"/>
    </location>
</feature>
<dbReference type="Proteomes" id="UP000031890">
    <property type="component" value="Chromosome"/>
</dbReference>
<feature type="transmembrane region" description="Helical" evidence="1">
    <location>
        <begin position="270"/>
        <end position="295"/>
    </location>
</feature>
<dbReference type="AlphaFoldDB" id="A0A0B6EMS8"/>
<feature type="transmembrane region" description="Helical" evidence="1">
    <location>
        <begin position="45"/>
        <end position="64"/>
    </location>
</feature>
<feature type="transmembrane region" description="Helical" evidence="1">
    <location>
        <begin position="340"/>
        <end position="364"/>
    </location>
</feature>
<dbReference type="SUPFAM" id="SSF103473">
    <property type="entry name" value="MFS general substrate transporter"/>
    <property type="match status" value="1"/>
</dbReference>
<dbReference type="OrthoDB" id="4422905at2"/>
<feature type="transmembrane region" description="Helical" evidence="1">
    <location>
        <begin position="301"/>
        <end position="328"/>
    </location>
</feature>
<proteinExistence type="predicted"/>
<organism evidence="2 3">
    <name type="scientific">Corynebacterium singulare</name>
    <dbReference type="NCBI Taxonomy" id="161899"/>
    <lineage>
        <taxon>Bacteria</taxon>
        <taxon>Bacillati</taxon>
        <taxon>Actinomycetota</taxon>
        <taxon>Actinomycetes</taxon>
        <taxon>Mycobacteriales</taxon>
        <taxon>Corynebacteriaceae</taxon>
        <taxon>Corynebacterium</taxon>
    </lineage>
</organism>
<feature type="transmembrane region" description="Helical" evidence="1">
    <location>
        <begin position="135"/>
        <end position="158"/>
    </location>
</feature>
<dbReference type="InterPro" id="IPR036259">
    <property type="entry name" value="MFS_trans_sf"/>
</dbReference>
<dbReference type="EMBL" id="CP010827">
    <property type="protein sequence ID" value="AJI77837.1"/>
    <property type="molecule type" value="Genomic_DNA"/>
</dbReference>
<accession>A0A0B6EMS8</accession>
<keyword evidence="1" id="KW-1133">Transmembrane helix</keyword>
<feature type="transmembrane region" description="Helical" evidence="1">
    <location>
        <begin position="96"/>
        <end position="114"/>
    </location>
</feature>
<feature type="transmembrane region" description="Helical" evidence="1">
    <location>
        <begin position="69"/>
        <end position="90"/>
    </location>
</feature>
<feature type="transmembrane region" description="Helical" evidence="1">
    <location>
        <begin position="211"/>
        <end position="233"/>
    </location>
</feature>
<keyword evidence="1" id="KW-0472">Membrane</keyword>
<evidence type="ECO:0000313" key="2">
    <source>
        <dbReference type="EMBL" id="AJI77837.1"/>
    </source>
</evidence>
<dbReference type="RefSeq" id="WP_144403094.1">
    <property type="nucleotide sequence ID" value="NZ_CP010827.1"/>
</dbReference>
<gene>
    <name evidence="2" type="ORF">CSING_01385</name>
</gene>
<evidence type="ECO:0000313" key="3">
    <source>
        <dbReference type="Proteomes" id="UP000031890"/>
    </source>
</evidence>
<name>A0A0B6EMS8_9CORY</name>
<protein>
    <recommendedName>
        <fullName evidence="4">Major Facilitator Superfamily transporter</fullName>
    </recommendedName>
</protein>
<sequence length="369" mass="39480">MFLNFLRTPATAIRVNVLVDAFVTSFLAASVGYLTVQSGINSEDALHAVSIGIVIGTVFSLPLARIGDVVGETTALTIVQILQVLAYVALGVVPESIWLLGALIGVFMLGRFVSPLRGALPPRFLRKEELIGFKVSLRTATLNVVLFGTAAVPCVLYLDISIRAAASWIGVLGYLACSLSTQELHKRRTTWVERRKSIGFRISLGTEVWTSWFKVVVTCAVIATGSTLIPYILAAKGSAFSWLLPLSLLIEIAINYAIQKNPRFSKGQSPSTLMLLISASTLGVCGGALLIGSTFLELSTIALSIILIGVFCLNHTAQTLATIMAWQLQYEKGDDKDRSYIVAIFSMASSLGVGLANFIGASIYGGLSL</sequence>